<feature type="transmembrane region" description="Helical" evidence="1">
    <location>
        <begin position="189"/>
        <end position="207"/>
    </location>
</feature>
<feature type="transmembrane region" description="Helical" evidence="1">
    <location>
        <begin position="264"/>
        <end position="285"/>
    </location>
</feature>
<dbReference type="KEGG" id="sbh:SBI_01646"/>
<keyword evidence="1" id="KW-1133">Transmembrane helix</keyword>
<feature type="transmembrane region" description="Helical" evidence="1">
    <location>
        <begin position="410"/>
        <end position="429"/>
    </location>
</feature>
<keyword evidence="1" id="KW-0472">Membrane</keyword>
<evidence type="ECO:0000313" key="2">
    <source>
        <dbReference type="EMBL" id="ADI04767.1"/>
    </source>
</evidence>
<feature type="transmembrane region" description="Helical" evidence="1">
    <location>
        <begin position="64"/>
        <end position="88"/>
    </location>
</feature>
<dbReference type="Proteomes" id="UP000000377">
    <property type="component" value="Chromosome"/>
</dbReference>
<protein>
    <submittedName>
        <fullName evidence="2">Uncharacterized protein</fullName>
    </submittedName>
</protein>
<dbReference type="STRING" id="749414.SBI_01646"/>
<feature type="transmembrane region" description="Helical" evidence="1">
    <location>
        <begin position="28"/>
        <end position="44"/>
    </location>
</feature>
<sequence length="528" mass="54936">MAGGTAMTAGRLGRLALADFRERARRPAYVLTLAAAVGLGYLAVPDPGTRWVIMQLGDYRGRYNSAYTGTATALAGALWLTLGGFYVVRGTITRDEATGVGRLLAATPLRGPGYLAAKFLSNVMVLGSMAGVLALTAPVMQLARGESDTIEPGRLLLPFALIALPLVAVTAAAALLFDATPPLRKGLGNVIWFFVWLAVALGGQGPGAPLGGIGVHGVVASMRADMTARHLDLSGQEFSLGLTYIDRPLRTFVWDGFTPSVDFLATRLALILAAAVAALLPALWFGRFDPARGGAPPQPRPDGTPAPVAAPTAPVFTGPPRTVVRPGGAFGRLLVGELRILLRGAPRWWWAVAAAITVAGLVVPLSAVPRIVLPAAWIWPVLIWSRLGTQRHEYGVESLLGGYPAPRRRTLAEWLSGLAVTALAALTPLVRFVAAADWAGVGAWAGGALFVPSLALALGTLSRSHRLFQAGYLPLWYATANGLPLLDFMGAVRTGGHPAGPPAPAVAALSALLLGAVFATGAARRGKG</sequence>
<keyword evidence="3" id="KW-1185">Reference proteome</keyword>
<dbReference type="EMBL" id="CP002047">
    <property type="protein sequence ID" value="ADI04767.1"/>
    <property type="molecule type" value="Genomic_DNA"/>
</dbReference>
<feature type="transmembrane region" description="Helical" evidence="1">
    <location>
        <begin position="348"/>
        <end position="365"/>
    </location>
</feature>
<organism evidence="2 3">
    <name type="scientific">Streptomyces bingchenggensis (strain BCW-1)</name>
    <dbReference type="NCBI Taxonomy" id="749414"/>
    <lineage>
        <taxon>Bacteria</taxon>
        <taxon>Bacillati</taxon>
        <taxon>Actinomycetota</taxon>
        <taxon>Actinomycetes</taxon>
        <taxon>Kitasatosporales</taxon>
        <taxon>Streptomycetaceae</taxon>
        <taxon>Streptomyces</taxon>
    </lineage>
</organism>
<gene>
    <name evidence="2" type="ordered locus">SBI_01646</name>
</gene>
<dbReference type="HOGENOM" id="CLU_039027_0_0_11"/>
<dbReference type="AlphaFoldDB" id="D7CFN1"/>
<evidence type="ECO:0000313" key="3">
    <source>
        <dbReference type="Proteomes" id="UP000000377"/>
    </source>
</evidence>
<proteinExistence type="predicted"/>
<keyword evidence="1" id="KW-0812">Transmembrane</keyword>
<feature type="transmembrane region" description="Helical" evidence="1">
    <location>
        <begin position="119"/>
        <end position="143"/>
    </location>
</feature>
<feature type="transmembrane region" description="Helical" evidence="1">
    <location>
        <begin position="155"/>
        <end position="177"/>
    </location>
</feature>
<dbReference type="eggNOG" id="COG0842">
    <property type="taxonomic scope" value="Bacteria"/>
</dbReference>
<evidence type="ECO:0000256" key="1">
    <source>
        <dbReference type="SAM" id="Phobius"/>
    </source>
</evidence>
<name>D7CFN1_STRBB</name>
<feature type="transmembrane region" description="Helical" evidence="1">
    <location>
        <begin position="504"/>
        <end position="523"/>
    </location>
</feature>
<reference evidence="2 3" key="1">
    <citation type="journal article" date="2010" name="J. Bacteriol.">
        <title>Genome sequence of the milbemycin-producing bacterium Streptomyces bingchenggensis.</title>
        <authorList>
            <person name="Wang X.J."/>
            <person name="Yan Y.J."/>
            <person name="Zhang B."/>
            <person name="An J."/>
            <person name="Wang J.J."/>
            <person name="Tian J."/>
            <person name="Jiang L."/>
            <person name="Chen Y.H."/>
            <person name="Huang S.X."/>
            <person name="Yin M."/>
            <person name="Zhang J."/>
            <person name="Gao A.L."/>
            <person name="Liu C.X."/>
            <person name="Zhu Z.X."/>
            <person name="Xiang W.S."/>
        </authorList>
    </citation>
    <scope>NUCLEOTIDE SEQUENCE [LARGE SCALE GENOMIC DNA]</scope>
    <source>
        <strain evidence="2 3">BCW-1</strain>
    </source>
</reference>
<dbReference type="PATRIC" id="fig|749414.3.peg.1699"/>
<accession>D7CFN1</accession>
<feature type="transmembrane region" description="Helical" evidence="1">
    <location>
        <begin position="441"/>
        <end position="461"/>
    </location>
</feature>